<feature type="region of interest" description="Disordered" evidence="4">
    <location>
        <begin position="585"/>
        <end position="617"/>
    </location>
</feature>
<dbReference type="Gene3D" id="1.10.10.60">
    <property type="entry name" value="Homeodomain-like"/>
    <property type="match status" value="2"/>
</dbReference>
<keyword evidence="3" id="KW-0175">Coiled coil</keyword>
<dbReference type="PROSITE" id="PS00636">
    <property type="entry name" value="DNAJ_1"/>
    <property type="match status" value="1"/>
</dbReference>
<sequence length="752" mass="84888">MYWPPKRSRLKMNQKLLLLEFDESLRPAGGTLFVCSVAGPLSIATKEPAGFCFHNAVLRRLGLIDLSPEDDGEDSEKGDAASHIPRSASANDMEQPPPGVSWKGSKSKNKKDVKKKGTDLYALLGLKHERFTATPKQLKDSYRKVCLEYHPDKRLVGVEDEEERAKIEEYFKQIQEAYATLSDPAKRREYDSIDEFDDTLPQDCASADFFKVFGPAFRRNARWSVESSGPVPDLGDENSTYEEANKFYDFWFSFKSWREFPHPDEEDIEGAEGREHRRWIERNNAKLREKAKKEDQRRIKEFVENAYRIDPRIVRRKEEERQERERKKQEKEDAKRRVIEEAERKKAEEEEAKRCAAEEEKRKQEEAKKLREAAKKAMKKERQRLRAINEGAGGSERLLDDDDLEKLTSKMELEGMQELCNSLSVFGISREEQRDLALKQVEQLMTSEEKEIRAKEQYKKAQEAAAREAARVEHQRKLDALREWSDEEVRMLDKAVAKFPQGTPKRWEQVTAYIRTRTLEEVLLMVKEKQGMSASRMRQQEDFKSGQKKRAEVNSQADLRINAFTDVEVNLVGVAAEVLIGSASEADTASATETNNKAEATGREHFSSGAHNTPEAGDGEATVAVATVPLSLQTSKATANVAAAGVNSNGSSQMPCESPTGKGPANDSQAAPAPSSPLSAKAAAAAIADSGEWSEEQSQALLGALKQFGKEQDDRWTHVASIVPGKTKAQCFKRFKEMREEFRNKKGGVAAE</sequence>
<organism evidence="8 9">
    <name type="scientific">Chlamydomonas eustigma</name>
    <dbReference type="NCBI Taxonomy" id="1157962"/>
    <lineage>
        <taxon>Eukaryota</taxon>
        <taxon>Viridiplantae</taxon>
        <taxon>Chlorophyta</taxon>
        <taxon>core chlorophytes</taxon>
        <taxon>Chlorophyceae</taxon>
        <taxon>CS clade</taxon>
        <taxon>Chlamydomonadales</taxon>
        <taxon>Chlamydomonadaceae</taxon>
        <taxon>Chlamydomonas</taxon>
    </lineage>
</organism>
<name>A0A250XDC8_9CHLO</name>
<evidence type="ECO:0000256" key="1">
    <source>
        <dbReference type="ARBA" id="ARBA00004514"/>
    </source>
</evidence>
<dbReference type="Pfam" id="PF21884">
    <property type="entry name" value="ZUO1-like_ZHD"/>
    <property type="match status" value="1"/>
</dbReference>
<evidence type="ECO:0000256" key="4">
    <source>
        <dbReference type="SAM" id="MobiDB-lite"/>
    </source>
</evidence>
<feature type="coiled-coil region" evidence="3">
    <location>
        <begin position="438"/>
        <end position="475"/>
    </location>
</feature>
<dbReference type="GO" id="GO:0051083">
    <property type="term" value="P:'de novo' cotranslational protein folding"/>
    <property type="evidence" value="ECO:0007669"/>
    <property type="project" value="InterPro"/>
</dbReference>
<dbReference type="InterPro" id="IPR018253">
    <property type="entry name" value="DnaJ_domain_CS"/>
</dbReference>
<dbReference type="CDD" id="cd06257">
    <property type="entry name" value="DnaJ"/>
    <property type="match status" value="1"/>
</dbReference>
<feature type="domain" description="HTH myb-type" evidence="7">
    <location>
        <begin position="691"/>
        <end position="743"/>
    </location>
</feature>
<evidence type="ECO:0000259" key="6">
    <source>
        <dbReference type="PROSITE" id="PS50090"/>
    </source>
</evidence>
<proteinExistence type="predicted"/>
<dbReference type="InterPro" id="IPR044634">
    <property type="entry name" value="Zuotin/DnaJC2"/>
</dbReference>
<evidence type="ECO:0000256" key="2">
    <source>
        <dbReference type="ARBA" id="ARBA00014469"/>
    </source>
</evidence>
<dbReference type="Pfam" id="PF23082">
    <property type="entry name" value="Myb_DNA-binding_2"/>
    <property type="match status" value="1"/>
</dbReference>
<dbReference type="AlphaFoldDB" id="A0A250XDC8"/>
<dbReference type="GO" id="GO:0030544">
    <property type="term" value="F:Hsp70 protein binding"/>
    <property type="evidence" value="ECO:0007669"/>
    <property type="project" value="InterPro"/>
</dbReference>
<dbReference type="PANTHER" id="PTHR43999:SF1">
    <property type="entry name" value="DNAJ HOMOLOG SUBFAMILY C MEMBER 2"/>
    <property type="match status" value="1"/>
</dbReference>
<protein>
    <recommendedName>
        <fullName evidence="2">DnaJ homolog subfamily C member 2</fullName>
    </recommendedName>
</protein>
<dbReference type="SMART" id="SM00271">
    <property type="entry name" value="DnaJ"/>
    <property type="match status" value="1"/>
</dbReference>
<feature type="region of interest" description="Disordered" evidence="4">
    <location>
        <begin position="646"/>
        <end position="677"/>
    </location>
</feature>
<feature type="region of interest" description="Disordered" evidence="4">
    <location>
        <begin position="530"/>
        <end position="550"/>
    </location>
</feature>
<feature type="compositionally biased region" description="Low complexity" evidence="4">
    <location>
        <begin position="585"/>
        <end position="594"/>
    </location>
</feature>
<dbReference type="InterPro" id="IPR009057">
    <property type="entry name" value="Homeodomain-like_sf"/>
</dbReference>
<dbReference type="FunFam" id="1.10.10.60:FF:000416">
    <property type="entry name" value="Myb family transcription factor"/>
    <property type="match status" value="1"/>
</dbReference>
<accession>A0A250XDC8</accession>
<dbReference type="Pfam" id="PF00226">
    <property type="entry name" value="DnaJ"/>
    <property type="match status" value="1"/>
</dbReference>
<evidence type="ECO:0000259" key="5">
    <source>
        <dbReference type="PROSITE" id="PS50076"/>
    </source>
</evidence>
<dbReference type="InterPro" id="IPR017930">
    <property type="entry name" value="Myb_dom"/>
</dbReference>
<feature type="region of interest" description="Disordered" evidence="4">
    <location>
        <begin position="317"/>
        <end position="400"/>
    </location>
</feature>
<dbReference type="InterPro" id="IPR036869">
    <property type="entry name" value="J_dom_sf"/>
</dbReference>
<evidence type="ECO:0000259" key="7">
    <source>
        <dbReference type="PROSITE" id="PS51294"/>
    </source>
</evidence>
<dbReference type="Proteomes" id="UP000232323">
    <property type="component" value="Unassembled WGS sequence"/>
</dbReference>
<dbReference type="SUPFAM" id="SSF46689">
    <property type="entry name" value="Homeodomain-like"/>
    <property type="match status" value="2"/>
</dbReference>
<dbReference type="InterPro" id="IPR001005">
    <property type="entry name" value="SANT/Myb"/>
</dbReference>
<dbReference type="GO" id="GO:0043022">
    <property type="term" value="F:ribosome binding"/>
    <property type="evidence" value="ECO:0007669"/>
    <property type="project" value="InterPro"/>
</dbReference>
<feature type="compositionally biased region" description="Low complexity" evidence="4">
    <location>
        <begin position="664"/>
        <end position="677"/>
    </location>
</feature>
<evidence type="ECO:0000256" key="3">
    <source>
        <dbReference type="SAM" id="Coils"/>
    </source>
</evidence>
<evidence type="ECO:0000313" key="9">
    <source>
        <dbReference type="Proteomes" id="UP000232323"/>
    </source>
</evidence>
<reference evidence="8 9" key="1">
    <citation type="submission" date="2017-08" db="EMBL/GenBank/DDBJ databases">
        <title>Acidophilic green algal genome provides insights into adaptation to an acidic environment.</title>
        <authorList>
            <person name="Hirooka S."/>
            <person name="Hirose Y."/>
            <person name="Kanesaki Y."/>
            <person name="Higuchi S."/>
            <person name="Fujiwara T."/>
            <person name="Onuma R."/>
            <person name="Era A."/>
            <person name="Ohbayashi R."/>
            <person name="Uzuka A."/>
            <person name="Nozaki H."/>
            <person name="Yoshikawa H."/>
            <person name="Miyagishima S.Y."/>
        </authorList>
    </citation>
    <scope>NUCLEOTIDE SEQUENCE [LARGE SCALE GENOMIC DNA]</scope>
    <source>
        <strain evidence="8 9">NIES-2499</strain>
    </source>
</reference>
<evidence type="ECO:0000313" key="8">
    <source>
        <dbReference type="EMBL" id="GAX81088.1"/>
    </source>
</evidence>
<feature type="domain" description="Myb-like" evidence="6">
    <location>
        <begin position="691"/>
        <end position="739"/>
    </location>
</feature>
<dbReference type="EMBL" id="BEGY01000060">
    <property type="protein sequence ID" value="GAX81088.1"/>
    <property type="molecule type" value="Genomic_DNA"/>
</dbReference>
<dbReference type="GO" id="GO:0006450">
    <property type="term" value="P:regulation of translational fidelity"/>
    <property type="evidence" value="ECO:0007669"/>
    <property type="project" value="InterPro"/>
</dbReference>
<dbReference type="PROSITE" id="PS50090">
    <property type="entry name" value="MYB_LIKE"/>
    <property type="match status" value="1"/>
</dbReference>
<dbReference type="OrthoDB" id="1690618at2759"/>
<gene>
    <name evidence="8" type="ORF">CEUSTIGMA_g8522.t1</name>
</gene>
<dbReference type="PANTHER" id="PTHR43999">
    <property type="entry name" value="DNAJ HOMOLOG SUBFAMILY C MEMBER 2"/>
    <property type="match status" value="1"/>
</dbReference>
<dbReference type="PROSITE" id="PS50076">
    <property type="entry name" value="DNAJ_2"/>
    <property type="match status" value="1"/>
</dbReference>
<dbReference type="InterPro" id="IPR001623">
    <property type="entry name" value="DnaJ_domain"/>
</dbReference>
<feature type="domain" description="J" evidence="5">
    <location>
        <begin position="119"/>
        <end position="194"/>
    </location>
</feature>
<feature type="compositionally biased region" description="Basic and acidic residues" evidence="4">
    <location>
        <begin position="317"/>
        <end position="375"/>
    </location>
</feature>
<dbReference type="Gene3D" id="1.10.287.110">
    <property type="entry name" value="DnaJ domain"/>
    <property type="match status" value="1"/>
</dbReference>
<dbReference type="PRINTS" id="PR00625">
    <property type="entry name" value="JDOMAIN"/>
</dbReference>
<keyword evidence="9" id="KW-1185">Reference proteome</keyword>
<comment type="caution">
    <text evidence="8">The sequence shown here is derived from an EMBL/GenBank/DDBJ whole genome shotgun (WGS) entry which is preliminary data.</text>
</comment>
<dbReference type="STRING" id="1157962.A0A250XDC8"/>
<dbReference type="GO" id="GO:0005829">
    <property type="term" value="C:cytosol"/>
    <property type="evidence" value="ECO:0007669"/>
    <property type="project" value="UniProtKB-SubCell"/>
</dbReference>
<feature type="compositionally biased region" description="Basic and acidic residues" evidence="4">
    <location>
        <begin position="538"/>
        <end position="550"/>
    </location>
</feature>
<dbReference type="InterPro" id="IPR054076">
    <property type="entry name" value="ZUO1-like_ZHD"/>
</dbReference>
<feature type="compositionally biased region" description="Basic residues" evidence="4">
    <location>
        <begin position="376"/>
        <end position="385"/>
    </location>
</feature>
<comment type="subcellular location">
    <subcellularLocation>
        <location evidence="1">Cytoplasm</location>
        <location evidence="1">Cytosol</location>
    </subcellularLocation>
</comment>
<dbReference type="SMART" id="SM00717">
    <property type="entry name" value="SANT"/>
    <property type="match status" value="2"/>
</dbReference>
<dbReference type="Pfam" id="PF00249">
    <property type="entry name" value="Myb_DNA-binding"/>
    <property type="match status" value="1"/>
</dbReference>
<dbReference type="CDD" id="cd00167">
    <property type="entry name" value="SANT"/>
    <property type="match status" value="2"/>
</dbReference>
<feature type="region of interest" description="Disordered" evidence="4">
    <location>
        <begin position="68"/>
        <end position="113"/>
    </location>
</feature>
<dbReference type="PROSITE" id="PS51294">
    <property type="entry name" value="HTH_MYB"/>
    <property type="match status" value="1"/>
</dbReference>
<dbReference type="SUPFAM" id="SSF46565">
    <property type="entry name" value="Chaperone J-domain"/>
    <property type="match status" value="1"/>
</dbReference>